<accession>A0A3B0WWB1</accession>
<dbReference type="EMBL" id="UOFD01000063">
    <property type="protein sequence ID" value="VAW53489.1"/>
    <property type="molecule type" value="Genomic_DNA"/>
</dbReference>
<dbReference type="InterPro" id="IPR001179">
    <property type="entry name" value="PPIase_FKBP_dom"/>
</dbReference>
<protein>
    <recommendedName>
        <fullName evidence="3">peptidylprolyl isomerase</fullName>
        <ecNumber evidence="3">5.2.1.8</ecNumber>
    </recommendedName>
</protein>
<feature type="domain" description="PPIase FKBP-type" evidence="6">
    <location>
        <begin position="8"/>
        <end position="101"/>
    </location>
</feature>
<evidence type="ECO:0000259" key="6">
    <source>
        <dbReference type="PROSITE" id="PS50059"/>
    </source>
</evidence>
<evidence type="ECO:0000313" key="7">
    <source>
        <dbReference type="EMBL" id="VAW53489.1"/>
    </source>
</evidence>
<name>A0A3B0WWB1_9ZZZZ</name>
<dbReference type="InterPro" id="IPR046357">
    <property type="entry name" value="PPIase_dom_sf"/>
</dbReference>
<evidence type="ECO:0000256" key="3">
    <source>
        <dbReference type="ARBA" id="ARBA00013194"/>
    </source>
</evidence>
<dbReference type="EC" id="5.2.1.8" evidence="3"/>
<dbReference type="PROSITE" id="PS50059">
    <property type="entry name" value="FKBP_PPIASE"/>
    <property type="match status" value="1"/>
</dbReference>
<keyword evidence="5 7" id="KW-0413">Isomerase</keyword>
<sequence>MTDEINMHSLVLMHYSIALTNGTEIESSFDEEPVEITMGNDDITEGMELALFGLKEGDTQTLMLTVEQGFGLRDEENIHDMPLSDFPEELPPETGLSYSFESPDDGEIPGTVVSVKKDSVEVDFNHPLAGQEIVFKVEILGINNAHAGIEAN</sequence>
<evidence type="ECO:0000256" key="2">
    <source>
        <dbReference type="ARBA" id="ARBA00006577"/>
    </source>
</evidence>
<dbReference type="PANTHER" id="PTHR47861:SF4">
    <property type="entry name" value="FKBP-TYPE 16 KDA PEPTIDYL-PROLYL CIS-TRANS ISOMERASE"/>
    <property type="match status" value="1"/>
</dbReference>
<evidence type="ECO:0000256" key="5">
    <source>
        <dbReference type="ARBA" id="ARBA00023235"/>
    </source>
</evidence>
<comment type="catalytic activity">
    <reaction evidence="1">
        <text>[protein]-peptidylproline (omega=180) = [protein]-peptidylproline (omega=0)</text>
        <dbReference type="Rhea" id="RHEA:16237"/>
        <dbReference type="Rhea" id="RHEA-COMP:10747"/>
        <dbReference type="Rhea" id="RHEA-COMP:10748"/>
        <dbReference type="ChEBI" id="CHEBI:83833"/>
        <dbReference type="ChEBI" id="CHEBI:83834"/>
        <dbReference type="EC" id="5.2.1.8"/>
    </reaction>
</comment>
<dbReference type="InterPro" id="IPR048261">
    <property type="entry name" value="SlpA/SlyD-like_ins_sf"/>
</dbReference>
<evidence type="ECO:0000256" key="4">
    <source>
        <dbReference type="ARBA" id="ARBA00023110"/>
    </source>
</evidence>
<dbReference type="SUPFAM" id="SSF54534">
    <property type="entry name" value="FKBP-like"/>
    <property type="match status" value="1"/>
</dbReference>
<dbReference type="GO" id="GO:0003755">
    <property type="term" value="F:peptidyl-prolyl cis-trans isomerase activity"/>
    <property type="evidence" value="ECO:0007669"/>
    <property type="project" value="UniProtKB-KW"/>
</dbReference>
<organism evidence="7">
    <name type="scientific">hydrothermal vent metagenome</name>
    <dbReference type="NCBI Taxonomy" id="652676"/>
    <lineage>
        <taxon>unclassified sequences</taxon>
        <taxon>metagenomes</taxon>
        <taxon>ecological metagenomes</taxon>
    </lineage>
</organism>
<dbReference type="PANTHER" id="PTHR47861">
    <property type="entry name" value="FKBP-TYPE PEPTIDYL-PROLYL CIS-TRANS ISOMERASE SLYD"/>
    <property type="match status" value="1"/>
</dbReference>
<reference evidence="7" key="1">
    <citation type="submission" date="2018-06" db="EMBL/GenBank/DDBJ databases">
        <authorList>
            <person name="Zhirakovskaya E."/>
        </authorList>
    </citation>
    <scope>NUCLEOTIDE SEQUENCE</scope>
</reference>
<keyword evidence="4" id="KW-0697">Rotamase</keyword>
<evidence type="ECO:0000256" key="1">
    <source>
        <dbReference type="ARBA" id="ARBA00000971"/>
    </source>
</evidence>
<proteinExistence type="inferred from homology"/>
<dbReference type="Gene3D" id="2.40.10.330">
    <property type="match status" value="1"/>
</dbReference>
<dbReference type="Gene3D" id="3.10.50.40">
    <property type="match status" value="1"/>
</dbReference>
<gene>
    <name evidence="7" type="ORF">MNBD_GAMMA06-722</name>
</gene>
<comment type="similarity">
    <text evidence="2">Belongs to the FKBP-type PPIase family.</text>
</comment>
<dbReference type="Pfam" id="PF00254">
    <property type="entry name" value="FKBP_C"/>
    <property type="match status" value="1"/>
</dbReference>
<dbReference type="AlphaFoldDB" id="A0A3B0WWB1"/>